<dbReference type="InterPro" id="IPR012944">
    <property type="entry name" value="SusD_RagB_dom"/>
</dbReference>
<accession>A0ABR7TP79</accession>
<sequence length="506" mass="56382">MLYTIKHWTIVIACVLAGSLLGGCNKVLEVNSPHLVNETNNWKSIQDTRSALLGTYGLMRAALADNNGYWLYGELRNGDFQASGSGDLRAVIAGQLNASYPSLQALSDWRRFYAVVSSASIFIDRAGEVLNNDPQYTLLNYKMDVAQVRALRAFAYFCMARIWGDVPLIVTSHDGNFDRKARTPQQQVLAFAETELLSAVNDLPYRYGLSTDVNKPQLYYGSTNTTWDGVLINKISAYAMLAHIAAWDSRYADAAAYANLIMKNYDKAAAGYVTTASLTSPTGFFYNKSTSQFFMLSFDWTNREATVDGHLESLTLAAPLISKPVPDIYVSADTVLRIFSEPLDERFSIDSAGVAVTPYFTGVTGVKPIFSKIKVIRDGSTDGSLAIYSSGIVFSRLEEITLLYAEAMAVLGNRTEAISAMDAVRQKRGLNRYLNGSGDLITDIFLERRRELMGEGWRWFDQVRYQRIKNNNPAFTAMMKQGGIYWPVAQTALDNNNLLVQTPYWR</sequence>
<dbReference type="Proteomes" id="UP000659124">
    <property type="component" value="Unassembled WGS sequence"/>
</dbReference>
<dbReference type="EMBL" id="JACVFC010000002">
    <property type="protein sequence ID" value="MBC9932288.1"/>
    <property type="molecule type" value="Genomic_DNA"/>
</dbReference>
<evidence type="ECO:0000313" key="8">
    <source>
        <dbReference type="Proteomes" id="UP000659124"/>
    </source>
</evidence>
<dbReference type="PROSITE" id="PS51257">
    <property type="entry name" value="PROKAR_LIPOPROTEIN"/>
    <property type="match status" value="1"/>
</dbReference>
<reference evidence="7 8" key="1">
    <citation type="submission" date="2020-09" db="EMBL/GenBank/DDBJ databases">
        <title>Genome sequences of type strains of Chitinophaga qingshengii and Chitinophaga varians.</title>
        <authorList>
            <person name="Kittiwongwattana C."/>
        </authorList>
    </citation>
    <scope>NUCLEOTIDE SEQUENCE [LARGE SCALE GENOMIC DNA]</scope>
    <source>
        <strain evidence="7 8">JCM 30026</strain>
    </source>
</reference>
<evidence type="ECO:0000256" key="1">
    <source>
        <dbReference type="ARBA" id="ARBA00004442"/>
    </source>
</evidence>
<gene>
    <name evidence="7" type="ORF">ICL07_18020</name>
</gene>
<dbReference type="Pfam" id="PF07980">
    <property type="entry name" value="SusD_RagB"/>
    <property type="match status" value="1"/>
</dbReference>
<keyword evidence="3" id="KW-0732">Signal</keyword>
<evidence type="ECO:0000259" key="6">
    <source>
        <dbReference type="Pfam" id="PF07980"/>
    </source>
</evidence>
<evidence type="ECO:0000256" key="4">
    <source>
        <dbReference type="ARBA" id="ARBA00023136"/>
    </source>
</evidence>
<evidence type="ECO:0000256" key="2">
    <source>
        <dbReference type="ARBA" id="ARBA00006275"/>
    </source>
</evidence>
<keyword evidence="4" id="KW-0472">Membrane</keyword>
<comment type="caution">
    <text evidence="7">The sequence shown here is derived from an EMBL/GenBank/DDBJ whole genome shotgun (WGS) entry which is preliminary data.</text>
</comment>
<dbReference type="Gene3D" id="1.25.40.390">
    <property type="match status" value="1"/>
</dbReference>
<comment type="similarity">
    <text evidence="2">Belongs to the SusD family.</text>
</comment>
<feature type="domain" description="RagB/SusD" evidence="6">
    <location>
        <begin position="394"/>
        <end position="505"/>
    </location>
</feature>
<keyword evidence="8" id="KW-1185">Reference proteome</keyword>
<dbReference type="CDD" id="cd08977">
    <property type="entry name" value="SusD"/>
    <property type="match status" value="1"/>
</dbReference>
<protein>
    <submittedName>
        <fullName evidence="7">RagB/SusD family nutrient uptake outer membrane protein</fullName>
    </submittedName>
</protein>
<proteinExistence type="inferred from homology"/>
<name>A0ABR7TP79_9BACT</name>
<comment type="subcellular location">
    <subcellularLocation>
        <location evidence="1">Cell outer membrane</location>
    </subcellularLocation>
</comment>
<dbReference type="SUPFAM" id="SSF48452">
    <property type="entry name" value="TPR-like"/>
    <property type="match status" value="1"/>
</dbReference>
<evidence type="ECO:0000313" key="7">
    <source>
        <dbReference type="EMBL" id="MBC9932288.1"/>
    </source>
</evidence>
<dbReference type="InterPro" id="IPR011990">
    <property type="entry name" value="TPR-like_helical_dom_sf"/>
</dbReference>
<evidence type="ECO:0000256" key="3">
    <source>
        <dbReference type="ARBA" id="ARBA00022729"/>
    </source>
</evidence>
<evidence type="ECO:0000256" key="5">
    <source>
        <dbReference type="ARBA" id="ARBA00023237"/>
    </source>
</evidence>
<dbReference type="RefSeq" id="WP_188089416.1">
    <property type="nucleotide sequence ID" value="NZ_JACVFC010000002.1"/>
</dbReference>
<organism evidence="7 8">
    <name type="scientific">Chitinophaga qingshengii</name>
    <dbReference type="NCBI Taxonomy" id="1569794"/>
    <lineage>
        <taxon>Bacteria</taxon>
        <taxon>Pseudomonadati</taxon>
        <taxon>Bacteroidota</taxon>
        <taxon>Chitinophagia</taxon>
        <taxon>Chitinophagales</taxon>
        <taxon>Chitinophagaceae</taxon>
        <taxon>Chitinophaga</taxon>
    </lineage>
</organism>
<keyword evidence="5" id="KW-0998">Cell outer membrane</keyword>